<dbReference type="Proteomes" id="UP000198505">
    <property type="component" value="Unassembled WGS sequence"/>
</dbReference>
<gene>
    <name evidence="3" type="ORF">SAMN04487958_10320</name>
</gene>
<evidence type="ECO:0000313" key="3">
    <source>
        <dbReference type="EMBL" id="SER79085.1"/>
    </source>
</evidence>
<dbReference type="InterPro" id="IPR025484">
    <property type="entry name" value="DUF4376"/>
</dbReference>
<evidence type="ECO:0000259" key="2">
    <source>
        <dbReference type="Pfam" id="PF14301"/>
    </source>
</evidence>
<dbReference type="Pfam" id="PF14301">
    <property type="entry name" value="DUF4376"/>
    <property type="match status" value="1"/>
</dbReference>
<dbReference type="AlphaFoldDB" id="A0A1H9S376"/>
<evidence type="ECO:0000313" key="4">
    <source>
        <dbReference type="Proteomes" id="UP000198505"/>
    </source>
</evidence>
<dbReference type="RefSeq" id="WP_092826039.1">
    <property type="nucleotide sequence ID" value="NZ_FOGS01000003.1"/>
</dbReference>
<feature type="domain" description="DUF4376" evidence="2">
    <location>
        <begin position="104"/>
        <end position="206"/>
    </location>
</feature>
<dbReference type="EMBL" id="FOGS01000003">
    <property type="protein sequence ID" value="SER79085.1"/>
    <property type="molecule type" value="Genomic_DNA"/>
</dbReference>
<reference evidence="4" key="1">
    <citation type="submission" date="2016-10" db="EMBL/GenBank/DDBJ databases">
        <authorList>
            <person name="Varghese N."/>
            <person name="Submissions S."/>
        </authorList>
    </citation>
    <scope>NUCLEOTIDE SEQUENCE [LARGE SCALE GENOMIC DNA]</scope>
    <source>
        <strain evidence="4">CGMCC 1.6495</strain>
    </source>
</reference>
<accession>A0A1H9S376</accession>
<keyword evidence="4" id="KW-1185">Reference proteome</keyword>
<sequence>MLIWDINTSDGTAINPAGRNAPIEPMRETPRLPAGATNVQRPETGEHEEAVFHFDANEWEVVADYRGHIYWTADCKKHEIKELGTEPPDDALDEAPPEPLADVAARKRREIESARKSAEAQGVEVSGIRYAGDPGNRQAIREALEAAEDKGQEVFARWKDSDNAWHIDHSVADVWDALRAIAARRSELINQEGELNAQIDAALEADDRAALESVAWTDG</sequence>
<dbReference type="STRING" id="416874.SAMN04487958_10320"/>
<feature type="region of interest" description="Disordered" evidence="1">
    <location>
        <begin position="13"/>
        <end position="35"/>
    </location>
</feature>
<evidence type="ECO:0000256" key="1">
    <source>
        <dbReference type="SAM" id="MobiDB-lite"/>
    </source>
</evidence>
<proteinExistence type="predicted"/>
<name>A0A1H9S376_9GAMM</name>
<organism evidence="3 4">
    <name type="scientific">Vreelandella subterranea</name>
    <dbReference type="NCBI Taxonomy" id="416874"/>
    <lineage>
        <taxon>Bacteria</taxon>
        <taxon>Pseudomonadati</taxon>
        <taxon>Pseudomonadota</taxon>
        <taxon>Gammaproteobacteria</taxon>
        <taxon>Oceanospirillales</taxon>
        <taxon>Halomonadaceae</taxon>
        <taxon>Vreelandella</taxon>
    </lineage>
</organism>
<protein>
    <recommendedName>
        <fullName evidence="2">DUF4376 domain-containing protein</fullName>
    </recommendedName>
</protein>